<feature type="transmembrane region" description="Helical" evidence="7">
    <location>
        <begin position="192"/>
        <end position="211"/>
    </location>
</feature>
<dbReference type="Gene3D" id="1.10.1060.10">
    <property type="entry name" value="Alpha-helical ferredoxin"/>
    <property type="match status" value="1"/>
</dbReference>
<sequence length="499" mass="56557">MHKEDPLCTCILPGLIQALQGFSLKTIKTLPVYLGSMNKHNANQEPELIDLYQKPDKIYTRSFSGRFRTLRLAGGTFLFLLFFGTCWINLNGRQAILFDLPARQFHIFGTTYWPQDFILLSWLLIICAFGLFALTVFAGRVWCGYTCPQSVFTWVFMWAERVTEGERNRRMKLDKEPMSAEKFLRKSAKHTLWLAIAFGTALTFVGYFIPVRGLVVDIFTLDVGSWGVFWLGFFTLATYGNAGYLREQVCIHMCPYARFQSVMFDNDTLVVAYDTNRGEQRGPRKKSADHKSMGLGDCVDCSVCVQVCPTGIDIRNGLQYQCIDCAACIDACDTIMDKMGYEKGLIRYTTDNELAGQKTHWLRPRLIGYSSALFIMICLFIFSLGHRIPLELEVLRDRNVLYRVIHDDQVENIYTLKVANKDQQPHEIQIQVAGIENLKIAGKTSIVVEPGSVEQEIIRVIAPLIDGAPITRPVRFSISSSHPGLEAITAESRFMVPGR</sequence>
<keyword evidence="5" id="KW-0408">Iron</keyword>
<dbReference type="GO" id="GO:0005886">
    <property type="term" value="C:plasma membrane"/>
    <property type="evidence" value="ECO:0007669"/>
    <property type="project" value="TreeGrafter"/>
</dbReference>
<dbReference type="NCBIfam" id="TIGR02745">
    <property type="entry name" value="ccoG_rdxA_fixG"/>
    <property type="match status" value="1"/>
</dbReference>
<dbReference type="SUPFAM" id="SSF54862">
    <property type="entry name" value="4Fe-4S ferredoxins"/>
    <property type="match status" value="1"/>
</dbReference>
<dbReference type="Pfam" id="PF13746">
    <property type="entry name" value="Fer4_18"/>
    <property type="match status" value="1"/>
</dbReference>
<evidence type="ECO:0000256" key="7">
    <source>
        <dbReference type="SAM" id="Phobius"/>
    </source>
</evidence>
<evidence type="ECO:0000256" key="5">
    <source>
        <dbReference type="ARBA" id="ARBA00023004"/>
    </source>
</evidence>
<dbReference type="InterPro" id="IPR051684">
    <property type="entry name" value="Electron_Trans/Redox"/>
</dbReference>
<comment type="caution">
    <text evidence="9">The sequence shown here is derived from an EMBL/GenBank/DDBJ whole genome shotgun (WGS) entry which is preliminary data.</text>
</comment>
<dbReference type="STRING" id="305900.GV64_19010"/>
<protein>
    <submittedName>
        <fullName evidence="9">(Fe-S)-binding protein</fullName>
    </submittedName>
</protein>
<dbReference type="InterPro" id="IPR017900">
    <property type="entry name" value="4Fe4S_Fe_S_CS"/>
</dbReference>
<organism evidence="9 10">
    <name type="scientific">Endozoicomonas elysicola</name>
    <dbReference type="NCBI Taxonomy" id="305900"/>
    <lineage>
        <taxon>Bacteria</taxon>
        <taxon>Pseudomonadati</taxon>
        <taxon>Pseudomonadota</taxon>
        <taxon>Gammaproteobacteria</taxon>
        <taxon>Oceanospirillales</taxon>
        <taxon>Endozoicomonadaceae</taxon>
        <taxon>Endozoicomonas</taxon>
    </lineage>
</organism>
<name>A0A081KEG3_9GAMM</name>
<evidence type="ECO:0000313" key="10">
    <source>
        <dbReference type="Proteomes" id="UP000027997"/>
    </source>
</evidence>
<keyword evidence="1" id="KW-0813">Transport</keyword>
<dbReference type="PROSITE" id="PS51379">
    <property type="entry name" value="4FE4S_FER_2"/>
    <property type="match status" value="1"/>
</dbReference>
<keyword evidence="7" id="KW-0472">Membrane</keyword>
<dbReference type="EMBL" id="JOJP01000001">
    <property type="protein sequence ID" value="KEI72539.1"/>
    <property type="molecule type" value="Genomic_DNA"/>
</dbReference>
<keyword evidence="4" id="KW-0249">Electron transport</keyword>
<evidence type="ECO:0000256" key="2">
    <source>
        <dbReference type="ARBA" id="ARBA00022485"/>
    </source>
</evidence>
<feature type="transmembrane region" description="Helical" evidence="7">
    <location>
        <begin position="117"/>
        <end position="138"/>
    </location>
</feature>
<accession>A0A081KEG3</accession>
<reference evidence="9 10" key="1">
    <citation type="submission" date="2014-06" db="EMBL/GenBank/DDBJ databases">
        <title>Whole Genome Sequences of Three Symbiotic Endozoicomonas Bacteria.</title>
        <authorList>
            <person name="Neave M.J."/>
            <person name="Apprill A."/>
            <person name="Voolstra C.R."/>
        </authorList>
    </citation>
    <scope>NUCLEOTIDE SEQUENCE [LARGE SCALE GENOMIC DNA]</scope>
    <source>
        <strain evidence="9 10">DSM 22380</strain>
    </source>
</reference>
<feature type="transmembrane region" description="Helical" evidence="7">
    <location>
        <begin position="223"/>
        <end position="245"/>
    </location>
</feature>
<feature type="transmembrane region" description="Helical" evidence="7">
    <location>
        <begin position="366"/>
        <end position="385"/>
    </location>
</feature>
<dbReference type="PROSITE" id="PS00198">
    <property type="entry name" value="4FE4S_FER_1"/>
    <property type="match status" value="1"/>
</dbReference>
<dbReference type="eggNOG" id="COG0348">
    <property type="taxonomic scope" value="Bacteria"/>
</dbReference>
<dbReference type="FunFam" id="1.10.1060.10:FF:000015">
    <property type="entry name" value="Cytochrome c oxidase accessory protein CcoG"/>
    <property type="match status" value="1"/>
</dbReference>
<dbReference type="InterPro" id="IPR017896">
    <property type="entry name" value="4Fe4S_Fe-S-bd"/>
</dbReference>
<keyword evidence="2" id="KW-0004">4Fe-4S</keyword>
<dbReference type="PANTHER" id="PTHR30176">
    <property type="entry name" value="FERREDOXIN-TYPE PROTEIN NAPH"/>
    <property type="match status" value="1"/>
</dbReference>
<evidence type="ECO:0000313" key="9">
    <source>
        <dbReference type="EMBL" id="KEI72539.1"/>
    </source>
</evidence>
<dbReference type="AlphaFoldDB" id="A0A081KEG3"/>
<dbReference type="Proteomes" id="UP000027997">
    <property type="component" value="Unassembled WGS sequence"/>
</dbReference>
<keyword evidence="10" id="KW-1185">Reference proteome</keyword>
<dbReference type="GO" id="GO:0051539">
    <property type="term" value="F:4 iron, 4 sulfur cluster binding"/>
    <property type="evidence" value="ECO:0007669"/>
    <property type="project" value="UniProtKB-KW"/>
</dbReference>
<feature type="domain" description="4Fe-4S ferredoxin-type" evidence="8">
    <location>
        <begin position="289"/>
        <end position="317"/>
    </location>
</feature>
<evidence type="ECO:0000259" key="8">
    <source>
        <dbReference type="PROSITE" id="PS51379"/>
    </source>
</evidence>
<evidence type="ECO:0000256" key="4">
    <source>
        <dbReference type="ARBA" id="ARBA00022982"/>
    </source>
</evidence>
<dbReference type="InterPro" id="IPR032879">
    <property type="entry name" value="FixG_C"/>
</dbReference>
<keyword evidence="3" id="KW-0479">Metal-binding</keyword>
<keyword evidence="7" id="KW-1133">Transmembrane helix</keyword>
<keyword evidence="6" id="KW-0411">Iron-sulfur</keyword>
<dbReference type="Gene3D" id="2.60.40.10">
    <property type="entry name" value="Immunoglobulins"/>
    <property type="match status" value="1"/>
</dbReference>
<evidence type="ECO:0000256" key="1">
    <source>
        <dbReference type="ARBA" id="ARBA00022448"/>
    </source>
</evidence>
<proteinExistence type="predicted"/>
<dbReference type="InterPro" id="IPR014116">
    <property type="entry name" value="Cyt_c_oxidase_cbb3_FixG"/>
</dbReference>
<evidence type="ECO:0000256" key="6">
    <source>
        <dbReference type="ARBA" id="ARBA00023014"/>
    </source>
</evidence>
<dbReference type="GO" id="GO:0046872">
    <property type="term" value="F:metal ion binding"/>
    <property type="evidence" value="ECO:0007669"/>
    <property type="project" value="UniProtKB-KW"/>
</dbReference>
<dbReference type="PANTHER" id="PTHR30176:SF3">
    <property type="entry name" value="FERREDOXIN-TYPE PROTEIN NAPH"/>
    <property type="match status" value="1"/>
</dbReference>
<feature type="transmembrane region" description="Helical" evidence="7">
    <location>
        <begin position="70"/>
        <end position="90"/>
    </location>
</feature>
<dbReference type="Pfam" id="PF12801">
    <property type="entry name" value="Fer4_5"/>
    <property type="match status" value="1"/>
</dbReference>
<keyword evidence="7" id="KW-0812">Transmembrane</keyword>
<dbReference type="InterPro" id="IPR013783">
    <property type="entry name" value="Ig-like_fold"/>
</dbReference>
<dbReference type="InterPro" id="IPR009051">
    <property type="entry name" value="Helical_ferredxn"/>
</dbReference>
<gene>
    <name evidence="9" type="ORF">GV64_19010</name>
</gene>
<dbReference type="Pfam" id="PF11614">
    <property type="entry name" value="FixG_C"/>
    <property type="match status" value="1"/>
</dbReference>
<evidence type="ECO:0000256" key="3">
    <source>
        <dbReference type="ARBA" id="ARBA00022723"/>
    </source>
</evidence>